<name>A0A1X7VU82_AMPQE</name>
<proteinExistence type="predicted"/>
<dbReference type="AlphaFoldDB" id="A0A1X7VU82"/>
<sequence length="98" mass="10842">MTGTNEMTVQDIREALITASIQIGIANATLTHLRREKLIVAINGDLIPLIQDESQFTDSSPFLFGSDFVEQGKKYLDQAGVLKSTTPNVEHNRRSLVL</sequence>
<reference evidence="1" key="1">
    <citation type="submission" date="2017-05" db="UniProtKB">
        <authorList>
            <consortium name="EnsemblMetazoa"/>
        </authorList>
    </citation>
    <scope>IDENTIFICATION</scope>
</reference>
<protein>
    <submittedName>
        <fullName evidence="1">Uncharacterized protein</fullName>
    </submittedName>
</protein>
<dbReference type="InParanoid" id="A0A1X7VU82"/>
<accession>A0A1X7VU82</accession>
<dbReference type="EnsemblMetazoa" id="Aqu2.1.42973_001">
    <property type="protein sequence ID" value="Aqu2.1.42973_001"/>
    <property type="gene ID" value="Aqu2.1.42973"/>
</dbReference>
<organism evidence="1">
    <name type="scientific">Amphimedon queenslandica</name>
    <name type="common">Sponge</name>
    <dbReference type="NCBI Taxonomy" id="400682"/>
    <lineage>
        <taxon>Eukaryota</taxon>
        <taxon>Metazoa</taxon>
        <taxon>Porifera</taxon>
        <taxon>Demospongiae</taxon>
        <taxon>Heteroscleromorpha</taxon>
        <taxon>Haplosclerida</taxon>
        <taxon>Niphatidae</taxon>
        <taxon>Amphimedon</taxon>
    </lineage>
</organism>
<evidence type="ECO:0000313" key="1">
    <source>
        <dbReference type="EnsemblMetazoa" id="Aqu2.1.42973_001"/>
    </source>
</evidence>